<sequence length="83" mass="8942">MYAERANTEARLGREYLKHDSNFSVLSAAVFFPPHAKSSRDACGGELARGRRAVKFHLIASGRRRCSPGRAQVAGAGPLSDLA</sequence>
<accession>A0A4C1SU70</accession>
<evidence type="ECO:0000313" key="2">
    <source>
        <dbReference type="Proteomes" id="UP000299102"/>
    </source>
</evidence>
<reference evidence="1 2" key="1">
    <citation type="journal article" date="2019" name="Commun. Biol.">
        <title>The bagworm genome reveals a unique fibroin gene that provides high tensile strength.</title>
        <authorList>
            <person name="Kono N."/>
            <person name="Nakamura H."/>
            <person name="Ohtoshi R."/>
            <person name="Tomita M."/>
            <person name="Numata K."/>
            <person name="Arakawa K."/>
        </authorList>
    </citation>
    <scope>NUCLEOTIDE SEQUENCE [LARGE SCALE GENOMIC DNA]</scope>
</reference>
<keyword evidence="2" id="KW-1185">Reference proteome</keyword>
<dbReference type="AlphaFoldDB" id="A0A4C1SU70"/>
<dbReference type="Proteomes" id="UP000299102">
    <property type="component" value="Unassembled WGS sequence"/>
</dbReference>
<protein>
    <submittedName>
        <fullName evidence="1">Uncharacterized protein</fullName>
    </submittedName>
</protein>
<evidence type="ECO:0000313" key="1">
    <source>
        <dbReference type="EMBL" id="GBP05444.1"/>
    </source>
</evidence>
<proteinExistence type="predicted"/>
<name>A0A4C1SU70_EUMVA</name>
<gene>
    <name evidence="1" type="ORF">EVAR_2973_1</name>
</gene>
<organism evidence="1 2">
    <name type="scientific">Eumeta variegata</name>
    <name type="common">Bagworm moth</name>
    <name type="synonym">Eumeta japonica</name>
    <dbReference type="NCBI Taxonomy" id="151549"/>
    <lineage>
        <taxon>Eukaryota</taxon>
        <taxon>Metazoa</taxon>
        <taxon>Ecdysozoa</taxon>
        <taxon>Arthropoda</taxon>
        <taxon>Hexapoda</taxon>
        <taxon>Insecta</taxon>
        <taxon>Pterygota</taxon>
        <taxon>Neoptera</taxon>
        <taxon>Endopterygota</taxon>
        <taxon>Lepidoptera</taxon>
        <taxon>Glossata</taxon>
        <taxon>Ditrysia</taxon>
        <taxon>Tineoidea</taxon>
        <taxon>Psychidae</taxon>
        <taxon>Oiketicinae</taxon>
        <taxon>Eumeta</taxon>
    </lineage>
</organism>
<dbReference type="EMBL" id="BGZK01000018">
    <property type="protein sequence ID" value="GBP05444.1"/>
    <property type="molecule type" value="Genomic_DNA"/>
</dbReference>
<comment type="caution">
    <text evidence="1">The sequence shown here is derived from an EMBL/GenBank/DDBJ whole genome shotgun (WGS) entry which is preliminary data.</text>
</comment>